<organism evidence="1 2">
    <name type="scientific">Pluteus cervinus</name>
    <dbReference type="NCBI Taxonomy" id="181527"/>
    <lineage>
        <taxon>Eukaryota</taxon>
        <taxon>Fungi</taxon>
        <taxon>Dikarya</taxon>
        <taxon>Basidiomycota</taxon>
        <taxon>Agaricomycotina</taxon>
        <taxon>Agaricomycetes</taxon>
        <taxon>Agaricomycetidae</taxon>
        <taxon>Agaricales</taxon>
        <taxon>Pluteineae</taxon>
        <taxon>Pluteaceae</taxon>
        <taxon>Pluteus</taxon>
    </lineage>
</organism>
<reference evidence="1 2" key="1">
    <citation type="journal article" date="2019" name="Nat. Ecol. Evol.">
        <title>Megaphylogeny resolves global patterns of mushroom evolution.</title>
        <authorList>
            <person name="Varga T."/>
            <person name="Krizsan K."/>
            <person name="Foldi C."/>
            <person name="Dima B."/>
            <person name="Sanchez-Garcia M."/>
            <person name="Sanchez-Ramirez S."/>
            <person name="Szollosi G.J."/>
            <person name="Szarkandi J.G."/>
            <person name="Papp V."/>
            <person name="Albert L."/>
            <person name="Andreopoulos W."/>
            <person name="Angelini C."/>
            <person name="Antonin V."/>
            <person name="Barry K.W."/>
            <person name="Bougher N.L."/>
            <person name="Buchanan P."/>
            <person name="Buyck B."/>
            <person name="Bense V."/>
            <person name="Catcheside P."/>
            <person name="Chovatia M."/>
            <person name="Cooper J."/>
            <person name="Damon W."/>
            <person name="Desjardin D."/>
            <person name="Finy P."/>
            <person name="Geml J."/>
            <person name="Haridas S."/>
            <person name="Hughes K."/>
            <person name="Justo A."/>
            <person name="Karasinski D."/>
            <person name="Kautmanova I."/>
            <person name="Kiss B."/>
            <person name="Kocsube S."/>
            <person name="Kotiranta H."/>
            <person name="LaButti K.M."/>
            <person name="Lechner B.E."/>
            <person name="Liimatainen K."/>
            <person name="Lipzen A."/>
            <person name="Lukacs Z."/>
            <person name="Mihaltcheva S."/>
            <person name="Morgado L.N."/>
            <person name="Niskanen T."/>
            <person name="Noordeloos M.E."/>
            <person name="Ohm R.A."/>
            <person name="Ortiz-Santana B."/>
            <person name="Ovrebo C."/>
            <person name="Racz N."/>
            <person name="Riley R."/>
            <person name="Savchenko A."/>
            <person name="Shiryaev A."/>
            <person name="Soop K."/>
            <person name="Spirin V."/>
            <person name="Szebenyi C."/>
            <person name="Tomsovsky M."/>
            <person name="Tulloss R.E."/>
            <person name="Uehling J."/>
            <person name="Grigoriev I.V."/>
            <person name="Vagvolgyi C."/>
            <person name="Papp T."/>
            <person name="Martin F.M."/>
            <person name="Miettinen O."/>
            <person name="Hibbett D.S."/>
            <person name="Nagy L.G."/>
        </authorList>
    </citation>
    <scope>NUCLEOTIDE SEQUENCE [LARGE SCALE GENOMIC DNA]</scope>
    <source>
        <strain evidence="1 2">NL-1719</strain>
    </source>
</reference>
<sequence>MTTNRGSRAFSDAKADSKVLPKPLRLLPGMPQGALVYGQKIQPGTPPDRSGFCEEGLLDFDNGSSSYSTSTKVLRPRSKSTGSKQRVPYSKDARNVSRTERARARKFSEKKATRSRSVASSPLGGPTPGGSRHSLSSPLSSQVFTSPYTPTSTFSSPDYIPTRRASADLCNSSPSIAFTPTPTSSQACINSGNSLLLAQVYPNSGDCGPSAYATHGNADVDCINIPLSSITDLPFHTSVPVEFYDPSTSSTQTNFQPNQYQDAYDSSPFHYISAQGHPHNIAFGSTPVFQQQAIVFESNQVLSTIPAHNTGYPYTIGYHPSEHSQNVYSRDYPF</sequence>
<evidence type="ECO:0000313" key="2">
    <source>
        <dbReference type="Proteomes" id="UP000308600"/>
    </source>
</evidence>
<name>A0ACD3AL67_9AGAR</name>
<proteinExistence type="predicted"/>
<keyword evidence="2" id="KW-1185">Reference proteome</keyword>
<dbReference type="Proteomes" id="UP000308600">
    <property type="component" value="Unassembled WGS sequence"/>
</dbReference>
<accession>A0ACD3AL67</accession>
<protein>
    <submittedName>
        <fullName evidence="1">Uncharacterized protein</fullName>
    </submittedName>
</protein>
<gene>
    <name evidence="1" type="ORF">BDN72DRAFT_880439</name>
</gene>
<dbReference type="EMBL" id="ML208412">
    <property type="protein sequence ID" value="TFK66212.1"/>
    <property type="molecule type" value="Genomic_DNA"/>
</dbReference>
<evidence type="ECO:0000313" key="1">
    <source>
        <dbReference type="EMBL" id="TFK66212.1"/>
    </source>
</evidence>